<dbReference type="PANTHER" id="PTHR30023">
    <property type="entry name" value="D-ALANYL-D-ALANINE CARBOXYPEPTIDASE"/>
    <property type="match status" value="1"/>
</dbReference>
<gene>
    <name evidence="3" type="primary">dacB</name>
    <name evidence="3" type="ORF">FNH21_15635</name>
</gene>
<keyword evidence="4" id="KW-1185">Reference proteome</keyword>
<dbReference type="OrthoDB" id="56883at2"/>
<keyword evidence="2 3" id="KW-0378">Hydrolase</keyword>
<organism evidence="3 4">
    <name type="scientific">Arthrobacter bussei</name>
    <dbReference type="NCBI Taxonomy" id="2594179"/>
    <lineage>
        <taxon>Bacteria</taxon>
        <taxon>Bacillati</taxon>
        <taxon>Actinomycetota</taxon>
        <taxon>Actinomycetes</taxon>
        <taxon>Micrococcales</taxon>
        <taxon>Micrococcaceae</taxon>
        <taxon>Arthrobacter</taxon>
    </lineage>
</organism>
<accession>A0A7X1NSC4</accession>
<dbReference type="RefSeq" id="WP_152817006.1">
    <property type="nucleotide sequence ID" value="NZ_VJXX01000007.1"/>
</dbReference>
<comment type="caution">
    <text evidence="3">The sequence shown here is derived from an EMBL/GenBank/DDBJ whole genome shotgun (WGS) entry which is preliminary data.</text>
</comment>
<keyword evidence="3" id="KW-0645">Protease</keyword>
<dbReference type="GO" id="GO:0009002">
    <property type="term" value="F:serine-type D-Ala-D-Ala carboxypeptidase activity"/>
    <property type="evidence" value="ECO:0007669"/>
    <property type="project" value="UniProtKB-EC"/>
</dbReference>
<evidence type="ECO:0000256" key="2">
    <source>
        <dbReference type="ARBA" id="ARBA00022801"/>
    </source>
</evidence>
<evidence type="ECO:0000313" key="4">
    <source>
        <dbReference type="Proteomes" id="UP000326464"/>
    </source>
</evidence>
<evidence type="ECO:0000256" key="1">
    <source>
        <dbReference type="ARBA" id="ARBA00006096"/>
    </source>
</evidence>
<dbReference type="EMBL" id="VJXX01000007">
    <property type="protein sequence ID" value="MPY12126.1"/>
    <property type="molecule type" value="Genomic_DNA"/>
</dbReference>
<protein>
    <submittedName>
        <fullName evidence="3">D-alanyl-D-alanine carboxypeptidase/D-alanyl-D-alanine-endopeptidase</fullName>
        <ecNumber evidence="3">3.4.16.4</ecNumber>
    </submittedName>
</protein>
<dbReference type="InterPro" id="IPR000667">
    <property type="entry name" value="Peptidase_S13"/>
</dbReference>
<reference evidence="4" key="1">
    <citation type="submission" date="2019-07" db="EMBL/GenBank/DDBJ databases">
        <title>Arthrobacter KR32 sp. nov., isolated from mountain cheese made of cows milk.</title>
        <authorList>
            <person name="Flegler A."/>
        </authorList>
    </citation>
    <scope>NUCLEOTIDE SEQUENCE [LARGE SCALE GENOMIC DNA]</scope>
    <source>
        <strain evidence="4">KR32</strain>
    </source>
</reference>
<dbReference type="NCBIfam" id="TIGR00666">
    <property type="entry name" value="PBP4"/>
    <property type="match status" value="1"/>
</dbReference>
<dbReference type="SUPFAM" id="SSF56601">
    <property type="entry name" value="beta-lactamase/transpeptidase-like"/>
    <property type="match status" value="1"/>
</dbReference>
<dbReference type="GO" id="GO:0006508">
    <property type="term" value="P:proteolysis"/>
    <property type="evidence" value="ECO:0007669"/>
    <property type="project" value="InterPro"/>
</dbReference>
<dbReference type="GO" id="GO:0000270">
    <property type="term" value="P:peptidoglycan metabolic process"/>
    <property type="evidence" value="ECO:0007669"/>
    <property type="project" value="TreeGrafter"/>
</dbReference>
<dbReference type="Proteomes" id="UP000326464">
    <property type="component" value="Unassembled WGS sequence"/>
</dbReference>
<evidence type="ECO:0000313" key="3">
    <source>
        <dbReference type="EMBL" id="MPY12126.1"/>
    </source>
</evidence>
<dbReference type="AlphaFoldDB" id="A0A7X1NSC4"/>
<dbReference type="InterPro" id="IPR012338">
    <property type="entry name" value="Beta-lactam/transpept-like"/>
</dbReference>
<keyword evidence="3" id="KW-0121">Carboxypeptidase</keyword>
<dbReference type="PRINTS" id="PR00922">
    <property type="entry name" value="DADACBPTASE3"/>
</dbReference>
<dbReference type="PANTHER" id="PTHR30023:SF0">
    <property type="entry name" value="PENICILLIN-SENSITIVE CARBOXYPEPTIDASE A"/>
    <property type="match status" value="1"/>
</dbReference>
<comment type="similarity">
    <text evidence="1">Belongs to the peptidase S13 family.</text>
</comment>
<name>A0A7X1NSC4_9MICC</name>
<proteinExistence type="inferred from homology"/>
<dbReference type="EC" id="3.4.16.4" evidence="3"/>
<sequence length="479" mass="46923">MTRSLRLLTGLLLVLVMAAIAVPVASHVAPAVLAVADPPPPAEPPVTPALQVPPTSVTVPDLVTPLSPAAPSPDPAALGPALDAALALSGPGSFAGTVVDSADGTVLYARDADRAQPPASTVKVFTAVAALTFGRPEARLQTSVLSSPSAAGALFLRGGGDVLLASGPSAPDAVVGHAGLGTLAAETAAALPAGSGPYTVFLDDSLFAGASLNPTWAQGDIEAGEVAPVHALAVNSSWLEEGRTGGPRSQDAGLDAANAFATALVAAAVERGITVQPDVQRRTSPEDAVALAAVESAPRAAQVARMLEVSDNYLAEALARIAALESGRPASFGGATEALAAAATRAGVAGEGLAFGDAAGLSARNAVSPAQVAALVRATTTSADPGIAAVAASLPIAGLTGTLAPRFTAEDPDARPGAGTVRAKTGTLNAVTALSGHVVTVDGRLLVFSFLAAGLDGNTGEARSSADHAAALLAACGCR</sequence>
<dbReference type="Gene3D" id="3.40.710.10">
    <property type="entry name" value="DD-peptidase/beta-lactamase superfamily"/>
    <property type="match status" value="2"/>
</dbReference>
<dbReference type="Pfam" id="PF02113">
    <property type="entry name" value="Peptidase_S13"/>
    <property type="match status" value="2"/>
</dbReference>